<dbReference type="InterPro" id="IPR044839">
    <property type="entry name" value="NDR1-like"/>
</dbReference>
<feature type="compositionally biased region" description="Polar residues" evidence="3">
    <location>
        <begin position="1"/>
        <end position="11"/>
    </location>
</feature>
<dbReference type="AlphaFoldDB" id="A0A6A5NJ72"/>
<keyword evidence="6" id="KW-1185">Reference proteome</keyword>
<sequence length="269" mass="29922">MEGQTSQNGTTIKEVRDDHGMNSPVRLLPPPGRLDNHEMYIVQFPKDQIYRVPPRENALIVERHRNPPREIKGRSCCCSTRLLLTLCLILITIIAIVGITLAVLYFIFNPMGPTFSINDVVVNTIGKSKTPQYEILLGVTNPNNRLGLDYENNDNVVTLLSEGIKVATGMFPALEQGHDATSKVMVELTGTNVPLPKAMDMSMNDVKSNKPVSLSLNMKLGLRVVTAGLKAWVMKSDVVCEFKVNGLRNDTKILSQKCETNFKILFKII</sequence>
<accession>A0A6A5NJ72</accession>
<evidence type="ECO:0000313" key="6">
    <source>
        <dbReference type="Proteomes" id="UP000447434"/>
    </source>
</evidence>
<name>A0A6A5NJ72_LUPAL</name>
<comment type="caution">
    <text evidence="5">The sequence shown here is derived from an EMBL/GenBank/DDBJ whole genome shotgun (WGS) entry which is preliminary data.</text>
</comment>
<evidence type="ECO:0000256" key="3">
    <source>
        <dbReference type="SAM" id="MobiDB-lite"/>
    </source>
</evidence>
<organism evidence="5 6">
    <name type="scientific">Lupinus albus</name>
    <name type="common">White lupine</name>
    <name type="synonym">Lupinus termis</name>
    <dbReference type="NCBI Taxonomy" id="3870"/>
    <lineage>
        <taxon>Eukaryota</taxon>
        <taxon>Viridiplantae</taxon>
        <taxon>Streptophyta</taxon>
        <taxon>Embryophyta</taxon>
        <taxon>Tracheophyta</taxon>
        <taxon>Spermatophyta</taxon>
        <taxon>Magnoliopsida</taxon>
        <taxon>eudicotyledons</taxon>
        <taxon>Gunneridae</taxon>
        <taxon>Pentapetalae</taxon>
        <taxon>rosids</taxon>
        <taxon>fabids</taxon>
        <taxon>Fabales</taxon>
        <taxon>Fabaceae</taxon>
        <taxon>Papilionoideae</taxon>
        <taxon>50 kb inversion clade</taxon>
        <taxon>genistoids sensu lato</taxon>
        <taxon>core genistoids</taxon>
        <taxon>Genisteae</taxon>
        <taxon>Lupinus</taxon>
    </lineage>
</organism>
<gene>
    <name evidence="5" type="ORF">Lalb_Chr13g0296021</name>
</gene>
<protein>
    <submittedName>
        <fullName evidence="5">Putative immunoglobulin-like protein</fullName>
    </submittedName>
</protein>
<evidence type="ECO:0000256" key="1">
    <source>
        <dbReference type="ARBA" id="ARBA00004370"/>
    </source>
</evidence>
<evidence type="ECO:0000256" key="4">
    <source>
        <dbReference type="SAM" id="Phobius"/>
    </source>
</evidence>
<dbReference type="PANTHER" id="PTHR31234:SF68">
    <property type="entry name" value="EXPRESSED PROTEIN"/>
    <property type="match status" value="1"/>
</dbReference>
<reference evidence="6" key="1">
    <citation type="journal article" date="2020" name="Nat. Commun.">
        <title>Genome sequence of the cluster root forming white lupin.</title>
        <authorList>
            <person name="Hufnagel B."/>
            <person name="Marques A."/>
            <person name="Soriano A."/>
            <person name="Marques L."/>
            <person name="Divol F."/>
            <person name="Doumas P."/>
            <person name="Sallet E."/>
            <person name="Mancinotti D."/>
            <person name="Carrere S."/>
            <person name="Marande W."/>
            <person name="Arribat S."/>
            <person name="Keller J."/>
            <person name="Huneau C."/>
            <person name="Blein T."/>
            <person name="Aime D."/>
            <person name="Laguerre M."/>
            <person name="Taylor J."/>
            <person name="Schubert V."/>
            <person name="Nelson M."/>
            <person name="Geu-Flores F."/>
            <person name="Crespi M."/>
            <person name="Gallardo-Guerrero K."/>
            <person name="Delaux P.-M."/>
            <person name="Salse J."/>
            <person name="Berges H."/>
            <person name="Guyot R."/>
            <person name="Gouzy J."/>
            <person name="Peret B."/>
        </authorList>
    </citation>
    <scope>NUCLEOTIDE SEQUENCE [LARGE SCALE GENOMIC DNA]</scope>
    <source>
        <strain evidence="6">cv. Amiga</strain>
    </source>
</reference>
<feature type="transmembrane region" description="Helical" evidence="4">
    <location>
        <begin position="82"/>
        <end position="108"/>
    </location>
</feature>
<comment type="subcellular location">
    <subcellularLocation>
        <location evidence="1">Membrane</location>
    </subcellularLocation>
</comment>
<keyword evidence="4" id="KW-1133">Transmembrane helix</keyword>
<feature type="region of interest" description="Disordered" evidence="3">
    <location>
        <begin position="1"/>
        <end position="25"/>
    </location>
</feature>
<evidence type="ECO:0000313" key="5">
    <source>
        <dbReference type="EMBL" id="KAE9601269.1"/>
    </source>
</evidence>
<dbReference type="OrthoDB" id="996955at2759"/>
<dbReference type="GO" id="GO:0098542">
    <property type="term" value="P:defense response to other organism"/>
    <property type="evidence" value="ECO:0007669"/>
    <property type="project" value="InterPro"/>
</dbReference>
<dbReference type="GO" id="GO:0005886">
    <property type="term" value="C:plasma membrane"/>
    <property type="evidence" value="ECO:0007669"/>
    <property type="project" value="TreeGrafter"/>
</dbReference>
<dbReference type="Proteomes" id="UP000447434">
    <property type="component" value="Chromosome 13"/>
</dbReference>
<evidence type="ECO:0000256" key="2">
    <source>
        <dbReference type="ARBA" id="ARBA00023136"/>
    </source>
</evidence>
<proteinExistence type="predicted"/>
<keyword evidence="4" id="KW-0812">Transmembrane</keyword>
<dbReference type="EMBL" id="WOCE01000013">
    <property type="protein sequence ID" value="KAE9601269.1"/>
    <property type="molecule type" value="Genomic_DNA"/>
</dbReference>
<dbReference type="PANTHER" id="PTHR31234">
    <property type="entry name" value="LATE EMBRYOGENESIS ABUNDANT (LEA) HYDROXYPROLINE-RICH GLYCOPROTEIN FAMILY"/>
    <property type="match status" value="1"/>
</dbReference>
<keyword evidence="2 4" id="KW-0472">Membrane</keyword>